<feature type="region of interest" description="Disordered" evidence="1">
    <location>
        <begin position="77"/>
        <end position="107"/>
    </location>
</feature>
<evidence type="ECO:0000256" key="1">
    <source>
        <dbReference type="SAM" id="MobiDB-lite"/>
    </source>
</evidence>
<protein>
    <submittedName>
        <fullName evidence="2">Uncharacterized protein</fullName>
    </submittedName>
</protein>
<sequence length="107" mass="12200">MIAATTLHSNPLSLISKSAEPRKQPENENRKSLPWKSIKILKTKLPGAQPIPVTIKFWENHLSCKTQTLRLLQEKKSENANSVKVLQTSHSLNFRSDEGKNQTKKQR</sequence>
<organism evidence="2 3">
    <name type="scientific">Nephila pilipes</name>
    <name type="common">Giant wood spider</name>
    <name type="synonym">Nephila maculata</name>
    <dbReference type="NCBI Taxonomy" id="299642"/>
    <lineage>
        <taxon>Eukaryota</taxon>
        <taxon>Metazoa</taxon>
        <taxon>Ecdysozoa</taxon>
        <taxon>Arthropoda</taxon>
        <taxon>Chelicerata</taxon>
        <taxon>Arachnida</taxon>
        <taxon>Araneae</taxon>
        <taxon>Araneomorphae</taxon>
        <taxon>Entelegynae</taxon>
        <taxon>Araneoidea</taxon>
        <taxon>Nephilidae</taxon>
        <taxon>Nephila</taxon>
    </lineage>
</organism>
<feature type="compositionally biased region" description="Polar residues" evidence="1">
    <location>
        <begin position="1"/>
        <end position="16"/>
    </location>
</feature>
<feature type="compositionally biased region" description="Basic and acidic residues" evidence="1">
    <location>
        <begin position="19"/>
        <end position="31"/>
    </location>
</feature>
<evidence type="ECO:0000313" key="2">
    <source>
        <dbReference type="EMBL" id="GFS91986.1"/>
    </source>
</evidence>
<dbReference type="Proteomes" id="UP000887013">
    <property type="component" value="Unassembled WGS sequence"/>
</dbReference>
<keyword evidence="3" id="KW-1185">Reference proteome</keyword>
<accession>A0A8X6N311</accession>
<name>A0A8X6N311_NEPPI</name>
<proteinExistence type="predicted"/>
<feature type="compositionally biased region" description="Polar residues" evidence="1">
    <location>
        <begin position="79"/>
        <end position="94"/>
    </location>
</feature>
<gene>
    <name evidence="2" type="ORF">NPIL_378961</name>
</gene>
<dbReference type="AlphaFoldDB" id="A0A8X6N311"/>
<comment type="caution">
    <text evidence="2">The sequence shown here is derived from an EMBL/GenBank/DDBJ whole genome shotgun (WGS) entry which is preliminary data.</text>
</comment>
<dbReference type="EMBL" id="BMAW01005007">
    <property type="protein sequence ID" value="GFS91986.1"/>
    <property type="molecule type" value="Genomic_DNA"/>
</dbReference>
<reference evidence="2" key="1">
    <citation type="submission" date="2020-08" db="EMBL/GenBank/DDBJ databases">
        <title>Multicomponent nature underlies the extraordinary mechanical properties of spider dragline silk.</title>
        <authorList>
            <person name="Kono N."/>
            <person name="Nakamura H."/>
            <person name="Mori M."/>
            <person name="Yoshida Y."/>
            <person name="Ohtoshi R."/>
            <person name="Malay A.D."/>
            <person name="Moran D.A.P."/>
            <person name="Tomita M."/>
            <person name="Numata K."/>
            <person name="Arakawa K."/>
        </authorList>
    </citation>
    <scope>NUCLEOTIDE SEQUENCE</scope>
</reference>
<feature type="region of interest" description="Disordered" evidence="1">
    <location>
        <begin position="1"/>
        <end position="33"/>
    </location>
</feature>
<evidence type="ECO:0000313" key="3">
    <source>
        <dbReference type="Proteomes" id="UP000887013"/>
    </source>
</evidence>